<feature type="active site" description="Proton acceptor" evidence="8">
    <location>
        <position position="168"/>
    </location>
</feature>
<sequence length="258" mass="28758">MKPFWVGTSWKMNKNAEEANMWIDTVTRHLQSQSCSNQTFVIPPFPYIAQVSHIARTAGVLVGAQNMCWEEKGAYTGEISPLMLKDCGADIVEIGHSERRHLFGDTDETVNKKVLSALKHGLHPLVCVGDTREEKEWQVSAESVIRQVKIALHNVPRERLTDVVIAYEPVWAIGENGVPATEQEAEDIHKAIRSALAASYDRKTAESMYLLYGGSVNHSNASGLLKQANIDGIFAGRSAWCAKDFCRLIDLAEKEYEK</sequence>
<evidence type="ECO:0000256" key="7">
    <source>
        <dbReference type="ARBA" id="ARBA00023235"/>
    </source>
</evidence>
<evidence type="ECO:0000256" key="2">
    <source>
        <dbReference type="ARBA" id="ARBA00004939"/>
    </source>
</evidence>
<dbReference type="InterPro" id="IPR000652">
    <property type="entry name" value="Triosephosphate_isomerase"/>
</dbReference>
<dbReference type="RefSeq" id="WP_022613761.1">
    <property type="nucleotide sequence ID" value="NZ_LK391965.1"/>
</dbReference>
<dbReference type="GO" id="GO:0005829">
    <property type="term" value="C:cytosol"/>
    <property type="evidence" value="ECO:0007669"/>
    <property type="project" value="TreeGrafter"/>
</dbReference>
<dbReference type="InterPro" id="IPR022896">
    <property type="entry name" value="TrioseP_Isoase_bac/euk"/>
</dbReference>
<dbReference type="Pfam" id="PF00121">
    <property type="entry name" value="TIM"/>
    <property type="match status" value="1"/>
</dbReference>
<comment type="caution">
    <text evidence="10">The sequence shown here is derived from an EMBL/GenBank/DDBJ whole genome shotgun (WGS) entry which is preliminary data.</text>
</comment>
<keyword evidence="7 8" id="KW-0413">Isomerase</keyword>
<protein>
    <recommendedName>
        <fullName evidence="8 9">Triosephosphate isomerase</fullName>
        <shortName evidence="8">TIM</shortName>
        <shortName evidence="8">TPI</shortName>
        <ecNumber evidence="8 9">5.3.1.1</ecNumber>
    </recommendedName>
    <alternativeName>
        <fullName evidence="8">Triose-phosphate isomerase</fullName>
    </alternativeName>
</protein>
<keyword evidence="5 8" id="KW-0963">Cytoplasm</keyword>
<dbReference type="CDD" id="cd00311">
    <property type="entry name" value="TIM"/>
    <property type="match status" value="1"/>
</dbReference>
<dbReference type="Proteomes" id="UP000018211">
    <property type="component" value="Unassembled WGS sequence"/>
</dbReference>
<keyword evidence="6 8" id="KW-0324">Glycolysis</keyword>
<comment type="pathway">
    <text evidence="1 8 9">Carbohydrate degradation; glycolysis; D-glyceraldehyde 3-phosphate from glycerone phosphate: step 1/1.</text>
</comment>
<comment type="pathway">
    <text evidence="8 9">Carbohydrate biosynthesis; gluconeogenesis.</text>
</comment>
<accession>A0AAV2VY66</accession>
<evidence type="ECO:0000256" key="6">
    <source>
        <dbReference type="ARBA" id="ARBA00023152"/>
    </source>
</evidence>
<dbReference type="InterPro" id="IPR035990">
    <property type="entry name" value="TIM_sf"/>
</dbReference>
<dbReference type="AlphaFoldDB" id="A0AAV2VY66"/>
<dbReference type="HAMAP" id="MF_00147_B">
    <property type="entry name" value="TIM_B"/>
    <property type="match status" value="1"/>
</dbReference>
<evidence type="ECO:0000256" key="4">
    <source>
        <dbReference type="ARBA" id="ARBA00022432"/>
    </source>
</evidence>
<evidence type="ECO:0000256" key="1">
    <source>
        <dbReference type="ARBA" id="ARBA00004680"/>
    </source>
</evidence>
<proteinExistence type="inferred from homology"/>
<feature type="binding site" evidence="8">
    <location>
        <position position="174"/>
    </location>
    <ligand>
        <name>substrate</name>
    </ligand>
</feature>
<evidence type="ECO:0000313" key="11">
    <source>
        <dbReference type="Proteomes" id="UP000018211"/>
    </source>
</evidence>
<dbReference type="EC" id="5.3.1.1" evidence="8 9"/>
<dbReference type="NCBIfam" id="TIGR00419">
    <property type="entry name" value="tim"/>
    <property type="match status" value="1"/>
</dbReference>
<dbReference type="PROSITE" id="PS00171">
    <property type="entry name" value="TIM_1"/>
    <property type="match status" value="1"/>
</dbReference>
<dbReference type="NCBIfam" id="NF000722">
    <property type="entry name" value="PRK00042.2-1"/>
    <property type="match status" value="1"/>
</dbReference>
<dbReference type="GO" id="GO:0006096">
    <property type="term" value="P:glycolytic process"/>
    <property type="evidence" value="ECO:0007669"/>
    <property type="project" value="UniProtKB-UniRule"/>
</dbReference>
<dbReference type="GO" id="GO:0004807">
    <property type="term" value="F:triose-phosphate isomerase activity"/>
    <property type="evidence" value="ECO:0007669"/>
    <property type="project" value="UniProtKB-UniRule"/>
</dbReference>
<name>A0AAV2VY66_9VIBR</name>
<evidence type="ECO:0000256" key="5">
    <source>
        <dbReference type="ARBA" id="ARBA00022490"/>
    </source>
</evidence>
<dbReference type="InterPro" id="IPR020861">
    <property type="entry name" value="Triosephosphate_isomerase_AS"/>
</dbReference>
<dbReference type="FunFam" id="3.20.20.70:FF:000016">
    <property type="entry name" value="Triosephosphate isomerase"/>
    <property type="match status" value="1"/>
</dbReference>
<comment type="subunit">
    <text evidence="8 9">Homodimer.</text>
</comment>
<dbReference type="PANTHER" id="PTHR21139:SF42">
    <property type="entry name" value="TRIOSEPHOSPHATE ISOMERASE"/>
    <property type="match status" value="1"/>
</dbReference>
<comment type="pathway">
    <text evidence="2">Carbohydrate metabolism; erythritol degradation.</text>
</comment>
<dbReference type="EMBL" id="CAOF01000184">
    <property type="protein sequence ID" value="CCO49725.1"/>
    <property type="molecule type" value="Genomic_DNA"/>
</dbReference>
<organism evidence="10 11">
    <name type="scientific">Vibrio nigripulchritudo SOn1</name>
    <dbReference type="NCBI Taxonomy" id="1238450"/>
    <lineage>
        <taxon>Bacteria</taxon>
        <taxon>Pseudomonadati</taxon>
        <taxon>Pseudomonadota</taxon>
        <taxon>Gammaproteobacteria</taxon>
        <taxon>Vibrionales</taxon>
        <taxon>Vibrionaceae</taxon>
        <taxon>Vibrio</taxon>
    </lineage>
</organism>
<comment type="similarity">
    <text evidence="3 8 9">Belongs to the triosephosphate isomerase family.</text>
</comment>
<reference evidence="10 11" key="1">
    <citation type="journal article" date="2013" name="ISME J.">
        <title>Comparative genomics of pathogenic lineages of Vibrio nigripulchritudo identifies virulence-associated traits.</title>
        <authorList>
            <person name="Goudenege D."/>
            <person name="Labreuche Y."/>
            <person name="Krin E."/>
            <person name="Ansquer D."/>
            <person name="Mangenot S."/>
            <person name="Calteau A."/>
            <person name="Medigue C."/>
            <person name="Mazel D."/>
            <person name="Polz M.F."/>
            <person name="Le Roux F."/>
        </authorList>
    </citation>
    <scope>NUCLEOTIDE SEQUENCE [LARGE SCALE GENOMIC DNA]</scope>
    <source>
        <strain evidence="10 11">SOn1</strain>
    </source>
</reference>
<comment type="subcellular location">
    <subcellularLocation>
        <location evidence="8 9">Cytoplasm</location>
    </subcellularLocation>
</comment>
<keyword evidence="4 8" id="KW-0312">Gluconeogenesis</keyword>
<dbReference type="InterPro" id="IPR013785">
    <property type="entry name" value="Aldolase_TIM"/>
</dbReference>
<dbReference type="Gene3D" id="3.20.20.70">
    <property type="entry name" value="Aldolase class I"/>
    <property type="match status" value="1"/>
</dbReference>
<evidence type="ECO:0000256" key="8">
    <source>
        <dbReference type="HAMAP-Rule" id="MF_00147"/>
    </source>
</evidence>
<evidence type="ECO:0000313" key="10">
    <source>
        <dbReference type="EMBL" id="CCO49725.1"/>
    </source>
</evidence>
<dbReference type="GO" id="GO:0046166">
    <property type="term" value="P:glyceraldehyde-3-phosphate biosynthetic process"/>
    <property type="evidence" value="ECO:0007669"/>
    <property type="project" value="TreeGrafter"/>
</dbReference>
<dbReference type="GO" id="GO:0019563">
    <property type="term" value="P:glycerol catabolic process"/>
    <property type="evidence" value="ECO:0007669"/>
    <property type="project" value="TreeGrafter"/>
</dbReference>
<dbReference type="PANTHER" id="PTHR21139">
    <property type="entry name" value="TRIOSEPHOSPHATE ISOMERASE"/>
    <property type="match status" value="1"/>
</dbReference>
<dbReference type="SUPFAM" id="SSF51351">
    <property type="entry name" value="Triosephosphate isomerase (TIM)"/>
    <property type="match status" value="1"/>
</dbReference>
<comment type="function">
    <text evidence="8">Involved in the gluconeogenesis. Catalyzes stereospecifically the conversion of dihydroxyacetone phosphate (DHAP) to D-glyceraldehyde-3-phosphate (G3P).</text>
</comment>
<gene>
    <name evidence="8 10" type="primary">tpiA</name>
    <name evidence="10" type="ORF">VIBNISOn1_880012</name>
</gene>
<comment type="catalytic activity">
    <reaction evidence="8 9">
        <text>D-glyceraldehyde 3-phosphate = dihydroxyacetone phosphate</text>
        <dbReference type="Rhea" id="RHEA:18585"/>
        <dbReference type="ChEBI" id="CHEBI:57642"/>
        <dbReference type="ChEBI" id="CHEBI:59776"/>
        <dbReference type="EC" id="5.3.1.1"/>
    </reaction>
</comment>
<feature type="active site" description="Electrophile" evidence="8">
    <location>
        <position position="96"/>
    </location>
</feature>
<dbReference type="GO" id="GO:0006094">
    <property type="term" value="P:gluconeogenesis"/>
    <property type="evidence" value="ECO:0007669"/>
    <property type="project" value="UniProtKB-UniRule"/>
</dbReference>
<feature type="binding site" evidence="8">
    <location>
        <position position="215"/>
    </location>
    <ligand>
        <name>substrate</name>
    </ligand>
</feature>
<comment type="caution">
    <text evidence="8">Lacks conserved residue(s) required for the propagation of feature annotation.</text>
</comment>
<evidence type="ECO:0000256" key="3">
    <source>
        <dbReference type="ARBA" id="ARBA00007422"/>
    </source>
</evidence>
<evidence type="ECO:0000256" key="9">
    <source>
        <dbReference type="RuleBase" id="RU363013"/>
    </source>
</evidence>
<dbReference type="PROSITE" id="PS51440">
    <property type="entry name" value="TIM_2"/>
    <property type="match status" value="1"/>
</dbReference>